<comment type="caution">
    <text evidence="1">The sequence shown here is derived from an EMBL/GenBank/DDBJ whole genome shotgun (WGS) entry which is preliminary data.</text>
</comment>
<evidence type="ECO:0000313" key="2">
    <source>
        <dbReference type="Proteomes" id="UP001472677"/>
    </source>
</evidence>
<name>A0ABR2F8J4_9ROSI</name>
<proteinExistence type="predicted"/>
<sequence length="128" mass="14233">MSLAWARVSSPLGGGVIVCTQRGRRGLHLLVRILVHWRWLRRLGEGRARDGSWLSFQGLPPLAFGVGLDLTSLARLWLENCLLFWELPLRFVQHQIVLLPDALNGMVSIGVVRLLPRITGGLGAMFVS</sequence>
<organism evidence="1 2">
    <name type="scientific">Hibiscus sabdariffa</name>
    <name type="common">roselle</name>
    <dbReference type="NCBI Taxonomy" id="183260"/>
    <lineage>
        <taxon>Eukaryota</taxon>
        <taxon>Viridiplantae</taxon>
        <taxon>Streptophyta</taxon>
        <taxon>Embryophyta</taxon>
        <taxon>Tracheophyta</taxon>
        <taxon>Spermatophyta</taxon>
        <taxon>Magnoliopsida</taxon>
        <taxon>eudicotyledons</taxon>
        <taxon>Gunneridae</taxon>
        <taxon>Pentapetalae</taxon>
        <taxon>rosids</taxon>
        <taxon>malvids</taxon>
        <taxon>Malvales</taxon>
        <taxon>Malvaceae</taxon>
        <taxon>Malvoideae</taxon>
        <taxon>Hibiscus</taxon>
    </lineage>
</organism>
<accession>A0ABR2F8J4</accession>
<dbReference type="Proteomes" id="UP001472677">
    <property type="component" value="Unassembled WGS sequence"/>
</dbReference>
<keyword evidence="2" id="KW-1185">Reference proteome</keyword>
<evidence type="ECO:0000313" key="1">
    <source>
        <dbReference type="EMBL" id="KAK8574651.1"/>
    </source>
</evidence>
<gene>
    <name evidence="1" type="ORF">V6N12_062341</name>
</gene>
<protein>
    <submittedName>
        <fullName evidence="1">Uncharacterized protein</fullName>
    </submittedName>
</protein>
<dbReference type="EMBL" id="JBBPBM010000007">
    <property type="protein sequence ID" value="KAK8574651.1"/>
    <property type="molecule type" value="Genomic_DNA"/>
</dbReference>
<reference evidence="1 2" key="1">
    <citation type="journal article" date="2024" name="G3 (Bethesda)">
        <title>Genome assembly of Hibiscus sabdariffa L. provides insights into metabolisms of medicinal natural products.</title>
        <authorList>
            <person name="Kim T."/>
        </authorList>
    </citation>
    <scope>NUCLEOTIDE SEQUENCE [LARGE SCALE GENOMIC DNA]</scope>
    <source>
        <strain evidence="1">TK-2024</strain>
        <tissue evidence="1">Old leaves</tissue>
    </source>
</reference>